<keyword evidence="5" id="KW-1185">Reference proteome</keyword>
<dbReference type="Pfam" id="PF01364">
    <property type="entry name" value="Peptidase_C25"/>
    <property type="match status" value="1"/>
</dbReference>
<dbReference type="Proteomes" id="UP000767947">
    <property type="component" value="Unassembled WGS sequence"/>
</dbReference>
<dbReference type="NCBIfam" id="NF033707">
    <property type="entry name" value="T9SS_sortase"/>
    <property type="match status" value="1"/>
</dbReference>
<sequence>MKKNILFLLFVLVCFVGFAQEQSTVSVVWKPKSSYAIGDNSYLLPQFNVENFQFNAVENSIVFSKTIPATSLYDEKNALEISNVVYESISESELGDIVKKNLPSTLQYWTQTYRARDKFYLQFFVSPIISENGVYKKIVSFSYRVNQSAKRSNFSTQSNLNIENSVLATGDWYRFYVKKSGVYRLSKTFLQGLGLNTNVDPRRIKIYGNGGRMVPLRNSEYYPNDLTENAIQFVGENDGVFDNQDYILFYAEGVDNWSQENFTNLNLYEEKSYYYVTVSGDLGKRIPEMSQPTANPTTTITTFDDYQFHEVDNTNVLELGRIWFGESFSITDERTFDFTFPNLVTTVPVDFNMHFVTESSVATVFSAEANGQIIGSQSFSAVNPDSSVKAINASIKNAIPLSSDNIAVKIKYDNNGVPSSKAYLNFIRVKAKRNLTGYNKQFRFQAAEAGTNIGVGEYQISNASSINQVWDITDIYNVQKIENTSGSGFAFRTNLGEIKKYIAVDGNDYYSPLKDSKSKVENQNLKGTVFKNSQGQFQDVDYLIITPKNLATQAEKLANFHRNYSQMNVKVIHLENIYQEFSSGKQDIGAIRNFVKYVYFNASSSDKRVKYVNLFGDASFDFKNRIQQNTNIVPIYQSANSFTDSEQSFASDDFFGLMDDDEGRIDYYTENGSWTSSIKGLDIAVGRMIAGSTQQADELVNKVIEYHDIKSYGNWRNNYVSISDDSDKISDASLQFRQNNLSDIIVAQKPFINVKKILMDSYVQEASAGGKRYPKAREELFAAFEKGALVFNYLGHGGEDGLSGERIWEKSDGQNLNNRYKYPLFITITCSFSRFDNPTRPTAGEYTYWNPKGGAISMITTVRSIGQGPAEVFNDKLAEYIFSYNANNENSIAENLRLAKNFSPGSATNVVFYLGDPALKLAMASPKVVLTKVNDIAITDAIPDFQSLAYVKISGEVQADNGSLLTAYNGELAINIFDKEITRATLNNDNFSPPINFRVLGETIFRGNASVVNGKFEINFVVPRDIRIPVGNGKISFYAKRNQIHLDKTGYNTDIKIGGINTNAVADNTGPRVKLYMNDETFVNGGITNSSPFLLALLEDENGINTASGIGHDIVGILDGDETNPYIMNDYYETELDDHTKGRVYFPYRNLAPGLHTITFKAWDVYNNPITAEIQFVVVGDETITLKNVLNYPNPFVSYTEFWFSHNRPFEPLEVQVQVMTITGKIVWTKNQTVINEGFLSRDIIWDGKDDFGDRIGKGVYVYKLTVKSTLSNKRAEKIEKLVIL</sequence>
<evidence type="ECO:0000313" key="5">
    <source>
        <dbReference type="Proteomes" id="UP000767947"/>
    </source>
</evidence>
<comment type="caution">
    <text evidence="4">The sequence shown here is derived from an EMBL/GenBank/DDBJ whole genome shotgun (WGS) entry which is preliminary data.</text>
</comment>
<dbReference type="InterPro" id="IPR029031">
    <property type="entry name" value="Gingipain_N_sf"/>
</dbReference>
<feature type="signal peptide" evidence="2">
    <location>
        <begin position="1"/>
        <end position="19"/>
    </location>
</feature>
<evidence type="ECO:0000256" key="2">
    <source>
        <dbReference type="SAM" id="SignalP"/>
    </source>
</evidence>
<keyword evidence="1 2" id="KW-0732">Signal</keyword>
<reference evidence="4 5" key="1">
    <citation type="submission" date="2020-02" db="EMBL/GenBank/DDBJ databases">
        <title>Flavobacterium sp. genome.</title>
        <authorList>
            <person name="Jung H.S."/>
            <person name="Baek J.H."/>
            <person name="Jeon C.O."/>
        </authorList>
    </citation>
    <scope>NUCLEOTIDE SEQUENCE [LARGE SCALE GENOMIC DNA]</scope>
    <source>
        <strain evidence="4 5">SE-s27</strain>
    </source>
</reference>
<dbReference type="RefSeq" id="WP_169522948.1">
    <property type="nucleotide sequence ID" value="NZ_JAAMPT010000199.1"/>
</dbReference>
<dbReference type="InterPro" id="IPR029030">
    <property type="entry name" value="Caspase-like_dom_sf"/>
</dbReference>
<dbReference type="CDD" id="cd02258">
    <property type="entry name" value="Peptidase_C25_N"/>
    <property type="match status" value="1"/>
</dbReference>
<name>A0ABX1QQ86_9FLAO</name>
<proteinExistence type="predicted"/>
<dbReference type="SUPFAM" id="SSF52129">
    <property type="entry name" value="Caspase-like"/>
    <property type="match status" value="1"/>
</dbReference>
<gene>
    <name evidence="4" type="primary">porU</name>
    <name evidence="4" type="ORF">G6042_03615</name>
</gene>
<accession>A0ABX1QQ86</accession>
<evidence type="ECO:0000259" key="3">
    <source>
        <dbReference type="Pfam" id="PF01364"/>
    </source>
</evidence>
<organism evidence="4 5">
    <name type="scientific">Flavobacterium solisilvae</name>
    <dbReference type="NCBI Taxonomy" id="1852019"/>
    <lineage>
        <taxon>Bacteria</taxon>
        <taxon>Pseudomonadati</taxon>
        <taxon>Bacteroidota</taxon>
        <taxon>Flavobacteriia</taxon>
        <taxon>Flavobacteriales</taxon>
        <taxon>Flavobacteriaceae</taxon>
        <taxon>Flavobacterium</taxon>
    </lineage>
</organism>
<feature type="chain" id="PRO_5047033127" evidence="2">
    <location>
        <begin position="20"/>
        <end position="1285"/>
    </location>
</feature>
<evidence type="ECO:0000313" key="4">
    <source>
        <dbReference type="EMBL" id="NMH24350.1"/>
    </source>
</evidence>
<dbReference type="Gene3D" id="2.60.40.4070">
    <property type="match status" value="1"/>
</dbReference>
<evidence type="ECO:0000256" key="1">
    <source>
        <dbReference type="ARBA" id="ARBA00022729"/>
    </source>
</evidence>
<dbReference type="Gene3D" id="3.40.50.1460">
    <property type="match status" value="1"/>
</dbReference>
<dbReference type="InterPro" id="IPR001769">
    <property type="entry name" value="Gingipain"/>
</dbReference>
<feature type="domain" description="Gingipain" evidence="3">
    <location>
        <begin position="542"/>
        <end position="921"/>
    </location>
</feature>
<protein>
    <submittedName>
        <fullName evidence="4">Type IX secretion system sortase PorU</fullName>
    </submittedName>
</protein>
<dbReference type="Gene3D" id="3.40.50.10390">
    <property type="entry name" value="Gingipain r, domain 1"/>
    <property type="match status" value="1"/>
</dbReference>
<dbReference type="EMBL" id="JAAMPT010000199">
    <property type="protein sequence ID" value="NMH24350.1"/>
    <property type="molecule type" value="Genomic_DNA"/>
</dbReference>